<dbReference type="Gene3D" id="3.40.630.30">
    <property type="match status" value="1"/>
</dbReference>
<sequence>MSEYRIARPEEKDACIELANYVFSTAHCPHDFETLIPKVYGEGVDSAFIHRVVADENGKLRAQIAVLPEKLMVAGHPLRAGFVGTVSVHPKARGEGHMKRLMQDWLKEMQETCDIAVLDGQRQRYEYFGFTRGGIQIRYTVSSDNIRHALKQTDTRGISFVPLSEAEGAAEFMCRQNEKRPSWVTREPENVLAIAATANEKAVGMKKDGVLAGYLLTCNEGKEIREMAVEQPEDMEKAVKAYMEYAGTEEIMIFSSAYDCILNKCIGRFAESYSECPSGMYQIFDFANVLEAYLTLKQRTLGLMPGEFSACLDGQPVTARVTENGVRVERKALPGAVTLDKQQAQQLLLSGYGRYMDVPAPAGWFPLPVFWFTADSF</sequence>
<dbReference type="RefSeq" id="WP_069153967.1">
    <property type="nucleotide sequence ID" value="NZ_MCGH01000003.1"/>
</dbReference>
<comment type="caution">
    <text evidence="2">The sequence shown here is derived from an EMBL/GenBank/DDBJ whole genome shotgun (WGS) entry which is preliminary data.</text>
</comment>
<proteinExistence type="predicted"/>
<protein>
    <recommendedName>
        <fullName evidence="1">N-acetyltransferase domain-containing protein</fullName>
    </recommendedName>
</protein>
<evidence type="ECO:0000313" key="2">
    <source>
        <dbReference type="EMBL" id="ODM03518.1"/>
    </source>
</evidence>
<organism evidence="2 3">
    <name type="scientific">Eisenbergiella tayi</name>
    <dbReference type="NCBI Taxonomy" id="1432052"/>
    <lineage>
        <taxon>Bacteria</taxon>
        <taxon>Bacillati</taxon>
        <taxon>Bacillota</taxon>
        <taxon>Clostridia</taxon>
        <taxon>Lachnospirales</taxon>
        <taxon>Lachnospiraceae</taxon>
        <taxon>Eisenbergiella</taxon>
    </lineage>
</organism>
<dbReference type="InterPro" id="IPR000182">
    <property type="entry name" value="GNAT_dom"/>
</dbReference>
<dbReference type="AlphaFoldDB" id="A0A1E3A456"/>
<evidence type="ECO:0000259" key="1">
    <source>
        <dbReference type="PROSITE" id="PS51186"/>
    </source>
</evidence>
<evidence type="ECO:0000313" key="3">
    <source>
        <dbReference type="Proteomes" id="UP000094067"/>
    </source>
</evidence>
<dbReference type="PATRIC" id="fig|1432052.4.peg.4787"/>
<accession>A0A1E3A456</accession>
<dbReference type="PANTHER" id="PTHR37817:SF1">
    <property type="entry name" value="N-ACETYLTRANSFERASE EIS"/>
    <property type="match status" value="1"/>
</dbReference>
<gene>
    <name evidence="2" type="ORF">BEI61_04316</name>
</gene>
<dbReference type="GO" id="GO:0030649">
    <property type="term" value="P:aminoglycoside antibiotic catabolic process"/>
    <property type="evidence" value="ECO:0007669"/>
    <property type="project" value="TreeGrafter"/>
</dbReference>
<feature type="domain" description="N-acetyltransferase" evidence="1">
    <location>
        <begin position="2"/>
        <end position="153"/>
    </location>
</feature>
<dbReference type="EMBL" id="MCGH01000003">
    <property type="protein sequence ID" value="ODM03518.1"/>
    <property type="molecule type" value="Genomic_DNA"/>
</dbReference>
<name>A0A1E3A456_9FIRM</name>
<reference evidence="2 3" key="1">
    <citation type="submission" date="2016-07" db="EMBL/GenBank/DDBJ databases">
        <title>Characterization of isolates of Eisenbergiella tayi derived from blood cultures, using whole genome sequencing.</title>
        <authorList>
            <person name="Burdz T."/>
            <person name="Wiebe D."/>
            <person name="Huynh C."/>
            <person name="Bernard K."/>
        </authorList>
    </citation>
    <scope>NUCLEOTIDE SEQUENCE [LARGE SCALE GENOMIC DNA]</scope>
    <source>
        <strain evidence="2 3">NML 110608</strain>
    </source>
</reference>
<dbReference type="GO" id="GO:0034069">
    <property type="term" value="F:aminoglycoside N-acetyltransferase activity"/>
    <property type="evidence" value="ECO:0007669"/>
    <property type="project" value="TreeGrafter"/>
</dbReference>
<dbReference type="InterPro" id="IPR016181">
    <property type="entry name" value="Acyl_CoA_acyltransferase"/>
</dbReference>
<dbReference type="InterPro" id="IPR051554">
    <property type="entry name" value="Acetyltransferase_Eis"/>
</dbReference>
<dbReference type="PANTHER" id="PTHR37817">
    <property type="entry name" value="N-ACETYLTRANSFERASE EIS"/>
    <property type="match status" value="1"/>
</dbReference>
<dbReference type="PROSITE" id="PS51186">
    <property type="entry name" value="GNAT"/>
    <property type="match status" value="1"/>
</dbReference>
<dbReference type="CDD" id="cd04301">
    <property type="entry name" value="NAT_SF"/>
    <property type="match status" value="1"/>
</dbReference>
<dbReference type="Pfam" id="PF13527">
    <property type="entry name" value="Acetyltransf_9"/>
    <property type="match status" value="1"/>
</dbReference>
<dbReference type="SUPFAM" id="SSF55729">
    <property type="entry name" value="Acyl-CoA N-acyltransferases (Nat)"/>
    <property type="match status" value="1"/>
</dbReference>
<dbReference type="Proteomes" id="UP000094067">
    <property type="component" value="Unassembled WGS sequence"/>
</dbReference>